<reference evidence="3" key="1">
    <citation type="journal article" date="2013" name="Environ. Microbiol.">
        <title>Microbiota from the distal guts of lean and obese adolescents exhibit partial functional redundancy besides clear differences in community structure.</title>
        <authorList>
            <person name="Ferrer M."/>
            <person name="Ruiz A."/>
            <person name="Lanza F."/>
            <person name="Haange S.B."/>
            <person name="Oberbach A."/>
            <person name="Till H."/>
            <person name="Bargiela R."/>
            <person name="Campoy C."/>
            <person name="Segura M.T."/>
            <person name="Richter M."/>
            <person name="von Bergen M."/>
            <person name="Seifert J."/>
            <person name="Suarez A."/>
        </authorList>
    </citation>
    <scope>NUCLEOTIDE SEQUENCE</scope>
</reference>
<dbReference type="AlphaFoldDB" id="K1SLJ2"/>
<evidence type="ECO:0000259" key="2">
    <source>
        <dbReference type="PROSITE" id="PS50977"/>
    </source>
</evidence>
<dbReference type="InterPro" id="IPR009057">
    <property type="entry name" value="Homeodomain-like_sf"/>
</dbReference>
<sequence length="84" mass="9983">MPIIVDRDQIRMDILMAFQRCIERKPMMNVSLRDIAAEAGMSHAKLLNYFESKNDLILAYVRYTREYMSEKCSQWFAGHDRADY</sequence>
<protein>
    <submittedName>
        <fullName evidence="3">Transcriptional regulator, TetR family</fullName>
    </submittedName>
</protein>
<dbReference type="Pfam" id="PF00440">
    <property type="entry name" value="TetR_N"/>
    <property type="match status" value="1"/>
</dbReference>
<proteinExistence type="predicted"/>
<feature type="non-terminal residue" evidence="3">
    <location>
        <position position="84"/>
    </location>
</feature>
<organism evidence="3">
    <name type="scientific">human gut metagenome</name>
    <dbReference type="NCBI Taxonomy" id="408170"/>
    <lineage>
        <taxon>unclassified sequences</taxon>
        <taxon>metagenomes</taxon>
        <taxon>organismal metagenomes</taxon>
    </lineage>
</organism>
<dbReference type="GO" id="GO:0003677">
    <property type="term" value="F:DNA binding"/>
    <property type="evidence" value="ECO:0007669"/>
    <property type="project" value="UniProtKB-KW"/>
</dbReference>
<name>K1SLJ2_9ZZZZ</name>
<evidence type="ECO:0000256" key="1">
    <source>
        <dbReference type="ARBA" id="ARBA00023125"/>
    </source>
</evidence>
<dbReference type="EMBL" id="AJWZ01008248">
    <property type="protein sequence ID" value="EKC54640.1"/>
    <property type="molecule type" value="Genomic_DNA"/>
</dbReference>
<dbReference type="SUPFAM" id="SSF46689">
    <property type="entry name" value="Homeodomain-like"/>
    <property type="match status" value="1"/>
</dbReference>
<accession>K1SLJ2</accession>
<dbReference type="PROSITE" id="PS50977">
    <property type="entry name" value="HTH_TETR_2"/>
    <property type="match status" value="1"/>
</dbReference>
<evidence type="ECO:0000313" key="3">
    <source>
        <dbReference type="EMBL" id="EKC54640.1"/>
    </source>
</evidence>
<keyword evidence="1" id="KW-0238">DNA-binding</keyword>
<comment type="caution">
    <text evidence="3">The sequence shown here is derived from an EMBL/GenBank/DDBJ whole genome shotgun (WGS) entry which is preliminary data.</text>
</comment>
<gene>
    <name evidence="3" type="ORF">OBE_11978</name>
</gene>
<feature type="domain" description="HTH tetR-type" evidence="2">
    <location>
        <begin position="8"/>
        <end position="68"/>
    </location>
</feature>
<dbReference type="Gene3D" id="1.10.357.10">
    <property type="entry name" value="Tetracycline Repressor, domain 2"/>
    <property type="match status" value="1"/>
</dbReference>
<dbReference type="InterPro" id="IPR001647">
    <property type="entry name" value="HTH_TetR"/>
</dbReference>